<evidence type="ECO:0000256" key="1">
    <source>
        <dbReference type="SAM" id="Phobius"/>
    </source>
</evidence>
<evidence type="ECO:0000313" key="2">
    <source>
        <dbReference type="EMBL" id="KAF2118185.1"/>
    </source>
</evidence>
<proteinExistence type="predicted"/>
<protein>
    <submittedName>
        <fullName evidence="2">Uncharacterized protein</fullName>
    </submittedName>
</protein>
<keyword evidence="3" id="KW-1185">Reference proteome</keyword>
<dbReference type="Proteomes" id="UP000799770">
    <property type="component" value="Unassembled WGS sequence"/>
</dbReference>
<accession>A0A6A5ZG34</accession>
<reference evidence="2" key="1">
    <citation type="journal article" date="2020" name="Stud. Mycol.">
        <title>101 Dothideomycetes genomes: a test case for predicting lifestyles and emergence of pathogens.</title>
        <authorList>
            <person name="Haridas S."/>
            <person name="Albert R."/>
            <person name="Binder M."/>
            <person name="Bloem J."/>
            <person name="Labutti K."/>
            <person name="Salamov A."/>
            <person name="Andreopoulos B."/>
            <person name="Baker S."/>
            <person name="Barry K."/>
            <person name="Bills G."/>
            <person name="Bluhm B."/>
            <person name="Cannon C."/>
            <person name="Castanera R."/>
            <person name="Culley D."/>
            <person name="Daum C."/>
            <person name="Ezra D."/>
            <person name="Gonzalez J."/>
            <person name="Henrissat B."/>
            <person name="Kuo A."/>
            <person name="Liang C."/>
            <person name="Lipzen A."/>
            <person name="Lutzoni F."/>
            <person name="Magnuson J."/>
            <person name="Mondo S."/>
            <person name="Nolan M."/>
            <person name="Ohm R."/>
            <person name="Pangilinan J."/>
            <person name="Park H.-J."/>
            <person name="Ramirez L."/>
            <person name="Alfaro M."/>
            <person name="Sun H."/>
            <person name="Tritt A."/>
            <person name="Yoshinaga Y."/>
            <person name="Zwiers L.-H."/>
            <person name="Turgeon B."/>
            <person name="Goodwin S."/>
            <person name="Spatafora J."/>
            <person name="Crous P."/>
            <person name="Grigoriev I."/>
        </authorList>
    </citation>
    <scope>NUCLEOTIDE SEQUENCE</scope>
    <source>
        <strain evidence="2">CBS 627.86</strain>
    </source>
</reference>
<dbReference type="EMBL" id="ML977317">
    <property type="protein sequence ID" value="KAF2118185.1"/>
    <property type="molecule type" value="Genomic_DNA"/>
</dbReference>
<name>A0A6A5ZG34_9PLEO</name>
<organism evidence="2 3">
    <name type="scientific">Lophiotrema nucula</name>
    <dbReference type="NCBI Taxonomy" id="690887"/>
    <lineage>
        <taxon>Eukaryota</taxon>
        <taxon>Fungi</taxon>
        <taxon>Dikarya</taxon>
        <taxon>Ascomycota</taxon>
        <taxon>Pezizomycotina</taxon>
        <taxon>Dothideomycetes</taxon>
        <taxon>Pleosporomycetidae</taxon>
        <taxon>Pleosporales</taxon>
        <taxon>Lophiotremataceae</taxon>
        <taxon>Lophiotrema</taxon>
    </lineage>
</organism>
<keyword evidence="1" id="KW-0812">Transmembrane</keyword>
<feature type="transmembrane region" description="Helical" evidence="1">
    <location>
        <begin position="63"/>
        <end position="83"/>
    </location>
</feature>
<evidence type="ECO:0000313" key="3">
    <source>
        <dbReference type="Proteomes" id="UP000799770"/>
    </source>
</evidence>
<sequence length="181" mass="20013">MRRMFGTGQASNASGSSENIRLPLHTSPASFVSLLLLLIHRSSSTVHPTFPKIASSQQVANSLLWIFVQTPFLIVLLFAPLICTTYSRSANVKPSTSLFPPPRCPPLPRSCWSHETCAFLTVLPPSWFQVSQKSGPFLLSSKRYVYLRVCLELFWTSPQGVGGNLLQPPARAVDARPRMAM</sequence>
<keyword evidence="1" id="KW-1133">Transmembrane helix</keyword>
<gene>
    <name evidence="2" type="ORF">BDV96DRAFT_569425</name>
</gene>
<dbReference type="AlphaFoldDB" id="A0A6A5ZG34"/>
<keyword evidence="1" id="KW-0472">Membrane</keyword>